<evidence type="ECO:0000256" key="3">
    <source>
        <dbReference type="ARBA" id="ARBA00022679"/>
    </source>
</evidence>
<evidence type="ECO:0000256" key="2">
    <source>
        <dbReference type="ARBA" id="ARBA00022603"/>
    </source>
</evidence>
<dbReference type="PANTHER" id="PTHR13563">
    <property type="entry name" value="TRNA (GUANINE-9-) METHYLTRANSFERASE"/>
    <property type="match status" value="1"/>
</dbReference>
<evidence type="ECO:0000313" key="8">
    <source>
        <dbReference type="EMBL" id="KAG8461407.1"/>
    </source>
</evidence>
<keyword evidence="3" id="KW-0808">Transferase</keyword>
<dbReference type="PROSITE" id="PS51675">
    <property type="entry name" value="SAM_MT_TRM10"/>
    <property type="match status" value="1"/>
</dbReference>
<dbReference type="GO" id="GO:0002939">
    <property type="term" value="P:tRNA N1-guanine methylation"/>
    <property type="evidence" value="ECO:0007669"/>
    <property type="project" value="TreeGrafter"/>
</dbReference>
<feature type="region of interest" description="Disordered" evidence="6">
    <location>
        <begin position="65"/>
        <end position="95"/>
    </location>
</feature>
<keyword evidence="2" id="KW-0489">Methyltransferase</keyword>
<dbReference type="Proteomes" id="UP000751190">
    <property type="component" value="Unassembled WGS sequence"/>
</dbReference>
<dbReference type="GO" id="GO:0000049">
    <property type="term" value="F:tRNA binding"/>
    <property type="evidence" value="ECO:0007669"/>
    <property type="project" value="TreeGrafter"/>
</dbReference>
<dbReference type="InterPro" id="IPR038459">
    <property type="entry name" value="MT_TRM10-typ_sf"/>
</dbReference>
<evidence type="ECO:0000256" key="1">
    <source>
        <dbReference type="ARBA" id="ARBA00012797"/>
    </source>
</evidence>
<accession>A0A8J6C456</accession>
<reference evidence="8" key="1">
    <citation type="submission" date="2021-05" db="EMBL/GenBank/DDBJ databases">
        <title>The genome of the haptophyte Pavlova lutheri (Diacronema luteri, Pavlovales) - a model for lipid biosynthesis in eukaryotic algae.</title>
        <authorList>
            <person name="Hulatt C.J."/>
            <person name="Posewitz M.C."/>
        </authorList>
    </citation>
    <scope>NUCLEOTIDE SEQUENCE</scope>
    <source>
        <strain evidence="8">NIVA-4/92</strain>
    </source>
</reference>
<organism evidence="8 9">
    <name type="scientific">Diacronema lutheri</name>
    <name type="common">Unicellular marine alga</name>
    <name type="synonym">Monochrysis lutheri</name>
    <dbReference type="NCBI Taxonomy" id="2081491"/>
    <lineage>
        <taxon>Eukaryota</taxon>
        <taxon>Haptista</taxon>
        <taxon>Haptophyta</taxon>
        <taxon>Pavlovophyceae</taxon>
        <taxon>Pavlovales</taxon>
        <taxon>Pavlovaceae</taxon>
        <taxon>Diacronema</taxon>
    </lineage>
</organism>
<comment type="catalytic activity">
    <reaction evidence="5">
        <text>guanosine(9) in tRNA + S-adenosyl-L-methionine = N(1)-methylguanosine(9) in tRNA + S-adenosyl-L-homocysteine + H(+)</text>
        <dbReference type="Rhea" id="RHEA:43156"/>
        <dbReference type="Rhea" id="RHEA-COMP:10367"/>
        <dbReference type="Rhea" id="RHEA-COMP:10368"/>
        <dbReference type="ChEBI" id="CHEBI:15378"/>
        <dbReference type="ChEBI" id="CHEBI:57856"/>
        <dbReference type="ChEBI" id="CHEBI:59789"/>
        <dbReference type="ChEBI" id="CHEBI:73542"/>
        <dbReference type="ChEBI" id="CHEBI:74269"/>
        <dbReference type="EC" id="2.1.1.221"/>
    </reaction>
</comment>
<gene>
    <name evidence="8" type="ORF">KFE25_010594</name>
</gene>
<dbReference type="CDD" id="cd18089">
    <property type="entry name" value="SPOUT_Trm10-like"/>
    <property type="match status" value="1"/>
</dbReference>
<evidence type="ECO:0000256" key="5">
    <source>
        <dbReference type="ARBA" id="ARBA00048434"/>
    </source>
</evidence>
<sequence>MRQGAFVFIEAQDCRTGAMLTLFCTSPPLADLAAELSGARPHLGPSAIVSARGVVEPPRRRHVIARRAAPPPAADGASDEVRRAVPGSADAAPRSAGGLADALHEARWRHDALSRCASQADEQPRPTIACRTLEVLYPARAHVPRDLLPPVPCIAFDLAYFDAMNELEVKALGRQLLLCYTAVRHQARPFNIALCGMPADEPAVTDAPAATDEPAATDAPAAMGAPAEQRTAQGGCGRRGARARAERAGTSSFSEACAARGLVAAGRALLQAELASFGLAQWATLPSTERLPWEVWSPSECVYLTSEAEEELDDVKGALVYVVGGLVDHKEKPAFSLARAQAHGVRTAKLPLGRFVKMRKPALSTSAVVQMLMLQHELRDWALAVRLCPAMHVAPLRKYVHWLKPEIDAPPRARAPSAPAVADDAEDEGAPSAESGRTSPDS</sequence>
<name>A0A8J6C456_DIALT</name>
<feature type="region of interest" description="Disordered" evidence="6">
    <location>
        <begin position="204"/>
        <end position="239"/>
    </location>
</feature>
<feature type="compositionally biased region" description="Low complexity" evidence="6">
    <location>
        <begin position="204"/>
        <end position="228"/>
    </location>
</feature>
<dbReference type="GO" id="GO:0052905">
    <property type="term" value="F:tRNA (guanosine(9)-N1)-methyltransferase activity"/>
    <property type="evidence" value="ECO:0007669"/>
    <property type="project" value="UniProtKB-EC"/>
</dbReference>
<dbReference type="Gene3D" id="3.40.1280.30">
    <property type="match status" value="1"/>
</dbReference>
<dbReference type="GO" id="GO:0005634">
    <property type="term" value="C:nucleus"/>
    <property type="evidence" value="ECO:0007669"/>
    <property type="project" value="TreeGrafter"/>
</dbReference>
<dbReference type="EMBL" id="JAGTXO010000026">
    <property type="protein sequence ID" value="KAG8461407.1"/>
    <property type="molecule type" value="Genomic_DNA"/>
</dbReference>
<feature type="region of interest" description="Disordered" evidence="6">
    <location>
        <begin position="411"/>
        <end position="442"/>
    </location>
</feature>
<dbReference type="AlphaFoldDB" id="A0A8J6C456"/>
<dbReference type="InterPro" id="IPR028564">
    <property type="entry name" value="MT_TRM10-typ"/>
</dbReference>
<evidence type="ECO:0000256" key="6">
    <source>
        <dbReference type="SAM" id="MobiDB-lite"/>
    </source>
</evidence>
<keyword evidence="9" id="KW-1185">Reference proteome</keyword>
<proteinExistence type="predicted"/>
<feature type="domain" description="SAM-dependent MTase TRM10-type" evidence="7">
    <location>
        <begin position="138"/>
        <end position="401"/>
    </location>
</feature>
<comment type="caution">
    <text evidence="8">The sequence shown here is derived from an EMBL/GenBank/DDBJ whole genome shotgun (WGS) entry which is preliminary data.</text>
</comment>
<dbReference type="OrthoDB" id="278300at2759"/>
<feature type="compositionally biased region" description="Low complexity" evidence="6">
    <location>
        <begin position="412"/>
        <end position="422"/>
    </location>
</feature>
<evidence type="ECO:0000256" key="4">
    <source>
        <dbReference type="ARBA" id="ARBA00022691"/>
    </source>
</evidence>
<dbReference type="EC" id="2.1.1.221" evidence="1"/>
<dbReference type="PANTHER" id="PTHR13563:SF13">
    <property type="entry name" value="TRNA METHYLTRANSFERASE 10 HOMOLOG A"/>
    <property type="match status" value="1"/>
</dbReference>
<protein>
    <recommendedName>
        <fullName evidence="1">tRNA (guanine(9)-N(1))-methyltransferase</fullName>
        <ecNumber evidence="1">2.1.1.221</ecNumber>
    </recommendedName>
</protein>
<evidence type="ECO:0000313" key="9">
    <source>
        <dbReference type="Proteomes" id="UP000751190"/>
    </source>
</evidence>
<evidence type="ECO:0000259" key="7">
    <source>
        <dbReference type="PROSITE" id="PS51675"/>
    </source>
</evidence>
<keyword evidence="4" id="KW-0949">S-adenosyl-L-methionine</keyword>
<dbReference type="InterPro" id="IPR007356">
    <property type="entry name" value="tRNA_m1G_MeTrfase_euk"/>
</dbReference>